<dbReference type="PANTHER" id="PTHR45682">
    <property type="entry name" value="AGAP008228-PA"/>
    <property type="match status" value="1"/>
</dbReference>
<dbReference type="PANTHER" id="PTHR45682:SF5">
    <property type="entry name" value="DUAL SPECIFICITY PROTEIN PHOSPHATASE"/>
    <property type="match status" value="1"/>
</dbReference>
<dbReference type="GO" id="GO:0033549">
    <property type="term" value="F:MAP kinase phosphatase activity"/>
    <property type="evidence" value="ECO:0007669"/>
    <property type="project" value="TreeGrafter"/>
</dbReference>
<proteinExistence type="inferred from homology"/>
<evidence type="ECO:0000256" key="1">
    <source>
        <dbReference type="ARBA" id="ARBA00008601"/>
    </source>
</evidence>
<evidence type="ECO:0000256" key="3">
    <source>
        <dbReference type="SAM" id="MobiDB-lite"/>
    </source>
</evidence>
<feature type="non-terminal residue" evidence="6">
    <location>
        <position position="1"/>
    </location>
</feature>
<feature type="domain" description="Tyrosine-protein phosphatase" evidence="4">
    <location>
        <begin position="18"/>
        <end position="170"/>
    </location>
</feature>
<organism evidence="6 7">
    <name type="scientific">Caligus rogercresseyi</name>
    <name type="common">Sea louse</name>
    <dbReference type="NCBI Taxonomy" id="217165"/>
    <lineage>
        <taxon>Eukaryota</taxon>
        <taxon>Metazoa</taxon>
        <taxon>Ecdysozoa</taxon>
        <taxon>Arthropoda</taxon>
        <taxon>Crustacea</taxon>
        <taxon>Multicrustacea</taxon>
        <taxon>Hexanauplia</taxon>
        <taxon>Copepoda</taxon>
        <taxon>Siphonostomatoida</taxon>
        <taxon>Caligidae</taxon>
        <taxon>Caligus</taxon>
    </lineage>
</organism>
<dbReference type="InterPro" id="IPR029021">
    <property type="entry name" value="Prot-tyrosine_phosphatase-like"/>
</dbReference>
<comment type="similarity">
    <text evidence="1">Belongs to the protein-tyrosine phosphatase family. Non-receptor class dual specificity subfamily.</text>
</comment>
<evidence type="ECO:0000313" key="7">
    <source>
        <dbReference type="Proteomes" id="UP000595437"/>
    </source>
</evidence>
<accession>A0A7T8KAH2</accession>
<dbReference type="InterPro" id="IPR020405">
    <property type="entry name" value="Atypical_DUSP_subfamA"/>
</dbReference>
<name>A0A7T8KAH2_CALRO</name>
<evidence type="ECO:0000259" key="5">
    <source>
        <dbReference type="PROSITE" id="PS50056"/>
    </source>
</evidence>
<feature type="active site" description="Phosphocysteine intermediate" evidence="2">
    <location>
        <position position="114"/>
    </location>
</feature>
<dbReference type="GO" id="GO:0043409">
    <property type="term" value="P:negative regulation of MAPK cascade"/>
    <property type="evidence" value="ECO:0007669"/>
    <property type="project" value="TreeGrafter"/>
</dbReference>
<dbReference type="Proteomes" id="UP000595437">
    <property type="component" value="Chromosome 3"/>
</dbReference>
<feature type="domain" description="Tyrosine specific protein phosphatases" evidence="5">
    <location>
        <begin position="90"/>
        <end position="173"/>
    </location>
</feature>
<keyword evidence="7" id="KW-1185">Reference proteome</keyword>
<dbReference type="InterPro" id="IPR000387">
    <property type="entry name" value="Tyr_Pase_dom"/>
</dbReference>
<protein>
    <submittedName>
        <fullName evidence="6">Testis/ seletal muscle dual specificty phosphatase</fullName>
    </submittedName>
</protein>
<dbReference type="SUPFAM" id="SSF52799">
    <property type="entry name" value="(Phosphotyrosine protein) phosphatases II"/>
    <property type="match status" value="1"/>
</dbReference>
<dbReference type="InterPro" id="IPR020422">
    <property type="entry name" value="TYR_PHOSPHATASE_DUAL_dom"/>
</dbReference>
<dbReference type="AlphaFoldDB" id="A0A7T8KAH2"/>
<dbReference type="Pfam" id="PF00782">
    <property type="entry name" value="DSPc"/>
    <property type="match status" value="1"/>
</dbReference>
<dbReference type="OrthoDB" id="2017893at2759"/>
<evidence type="ECO:0000256" key="2">
    <source>
        <dbReference type="PIRSR" id="PIRSR620405-1"/>
    </source>
</evidence>
<dbReference type="GO" id="GO:0005737">
    <property type="term" value="C:cytoplasm"/>
    <property type="evidence" value="ECO:0007669"/>
    <property type="project" value="TreeGrafter"/>
</dbReference>
<dbReference type="PROSITE" id="PS50054">
    <property type="entry name" value="TYR_PHOSPHATASE_DUAL"/>
    <property type="match status" value="1"/>
</dbReference>
<evidence type="ECO:0000313" key="6">
    <source>
        <dbReference type="EMBL" id="QQP52134.1"/>
    </source>
</evidence>
<evidence type="ECO:0000259" key="4">
    <source>
        <dbReference type="PROSITE" id="PS50054"/>
    </source>
</evidence>
<reference evidence="7" key="1">
    <citation type="submission" date="2021-01" db="EMBL/GenBank/DDBJ databases">
        <title>Caligus Genome Assembly.</title>
        <authorList>
            <person name="Gallardo-Escarate C."/>
        </authorList>
    </citation>
    <scope>NUCLEOTIDE SEQUENCE [LARGE SCALE GENOMIC DNA]</scope>
</reference>
<dbReference type="Gene3D" id="3.90.190.10">
    <property type="entry name" value="Protein tyrosine phosphatase superfamily"/>
    <property type="match status" value="1"/>
</dbReference>
<feature type="region of interest" description="Disordered" evidence="3">
    <location>
        <begin position="203"/>
        <end position="246"/>
    </location>
</feature>
<gene>
    <name evidence="6" type="ORF">FKW44_004174</name>
</gene>
<dbReference type="PRINTS" id="PR01908">
    <property type="entry name" value="ADSPHPHTASE"/>
</dbReference>
<dbReference type="SMART" id="SM00195">
    <property type="entry name" value="DSPc"/>
    <property type="match status" value="1"/>
</dbReference>
<sequence length="246" mass="27982">PKERNMFTSVMGTGWGVDCDEIYPRIFLGDEASARNLGFLKKIKVTHVLNAAEGPWTDHSFVDLNKAYYEGTGIVYQGFELWDHPGVNIERYFGPANEFIASCIDGGGRILIHCQMGVSRSCVCAMSYLMLTKDFLLWKPLKYSAPVVTQVAHLDNELRKEREYRIPSRVKIFLSETCHISQSLFTMKSLPFTMKWKNSDGKNLNKENAPEANLLKPLITTKTPSKEPSTASSSEWEYYTETEEDE</sequence>
<dbReference type="PROSITE" id="PS50056">
    <property type="entry name" value="TYR_PHOSPHATASE_2"/>
    <property type="match status" value="1"/>
</dbReference>
<dbReference type="GO" id="GO:0008138">
    <property type="term" value="F:protein tyrosine/serine/threonine phosphatase activity"/>
    <property type="evidence" value="ECO:0007669"/>
    <property type="project" value="InterPro"/>
</dbReference>
<dbReference type="EMBL" id="CP045892">
    <property type="protein sequence ID" value="QQP52134.1"/>
    <property type="molecule type" value="Genomic_DNA"/>
</dbReference>
<dbReference type="InterPro" id="IPR000340">
    <property type="entry name" value="Dual-sp_phosphatase_cat-dom"/>
</dbReference>